<evidence type="ECO:0000256" key="1">
    <source>
        <dbReference type="ARBA" id="ARBA00006686"/>
    </source>
</evidence>
<dbReference type="GO" id="GO:0005615">
    <property type="term" value="C:extracellular space"/>
    <property type="evidence" value="ECO:0007669"/>
    <property type="project" value="TreeGrafter"/>
</dbReference>
<evidence type="ECO:0000256" key="5">
    <source>
        <dbReference type="SAM" id="SignalP"/>
    </source>
</evidence>
<dbReference type="EMBL" id="HAHM01000120">
    <property type="protein sequence ID" value="SNX34049.1"/>
    <property type="molecule type" value="Transcribed_RNA"/>
</dbReference>
<dbReference type="GO" id="GO:0008083">
    <property type="term" value="F:growth factor activity"/>
    <property type="evidence" value="ECO:0007669"/>
    <property type="project" value="UniProtKB-KW"/>
</dbReference>
<sequence>MQFLLINVCIITFCMMVHSCFSQDDGRIIFPTEEPETPALSEEEESEIPESVFIQMKDVHNASEFLNQFVLRDDQEVPQRAPASEDAQGVFGINSRRGLSAGEMVAQIAQFATCQPEQQVVKLDKPLSGGVFYWPPCIRVKRCGGCCTSKLLACSPVATSNVNITVLQVRYSRDHPNLFDSEGPRSISVEQHDRCSCGCKELPEHCTELQEYRQGECRCVCTNQKEADQCLGPERFWDGHDCMCKCRNPMECSTGLNFNLTSCRCEIQLISLNFRRRAARTGGADFRSMISADTATESNTELNLA</sequence>
<reference evidence="7" key="1">
    <citation type="submission" date="2017-05" db="EMBL/GenBank/DDBJ databases">
        <authorList>
            <person name="QRISCLOUD D."/>
        </authorList>
    </citation>
    <scope>NUCLEOTIDE SEQUENCE</scope>
</reference>
<dbReference type="PANTHER" id="PTHR11633:SF1">
    <property type="entry name" value="LD28763P"/>
    <property type="match status" value="1"/>
</dbReference>
<dbReference type="InterPro" id="IPR029034">
    <property type="entry name" value="Cystine-knot_cytokine"/>
</dbReference>
<dbReference type="GO" id="GO:0051781">
    <property type="term" value="P:positive regulation of cell division"/>
    <property type="evidence" value="ECO:0007669"/>
    <property type="project" value="UniProtKB-KW"/>
</dbReference>
<reference evidence="7" key="2">
    <citation type="submission" date="2019-05" db="EMBL/GenBank/DDBJ databases">
        <title>Unravelling the molecular evolution of spider venoms.</title>
        <authorList>
            <person name="Pineda S."/>
        </authorList>
    </citation>
    <scope>NUCLEOTIDE SEQUENCE</scope>
</reference>
<dbReference type="SMART" id="SM00141">
    <property type="entry name" value="PDGF"/>
    <property type="match status" value="1"/>
</dbReference>
<dbReference type="Gene3D" id="2.10.90.10">
    <property type="entry name" value="Cystine-knot cytokines"/>
    <property type="match status" value="1"/>
</dbReference>
<dbReference type="Pfam" id="PF00341">
    <property type="entry name" value="PDGF"/>
    <property type="match status" value="1"/>
</dbReference>
<dbReference type="AlphaFoldDB" id="A0A4Q8K4P8"/>
<evidence type="ECO:0000256" key="4">
    <source>
        <dbReference type="RuleBase" id="RU003818"/>
    </source>
</evidence>
<evidence type="ECO:0000259" key="6">
    <source>
        <dbReference type="PROSITE" id="PS50278"/>
    </source>
</evidence>
<accession>A0A4Q8K4P8</accession>
<protein>
    <submittedName>
        <fullName evidence="7">U43-Liphistoxin-Lth1a_1</fullName>
    </submittedName>
</protein>
<keyword evidence="5" id="KW-0732">Signal</keyword>
<feature type="domain" description="Platelet-derived growth factor (PDGF) family profile" evidence="6">
    <location>
        <begin position="97"/>
        <end position="197"/>
    </location>
</feature>
<dbReference type="InterPro" id="IPR000072">
    <property type="entry name" value="PDGF/VEGF_dom"/>
</dbReference>
<proteinExistence type="inferred from homology"/>
<dbReference type="SUPFAM" id="SSF57501">
    <property type="entry name" value="Cystine-knot cytokines"/>
    <property type="match status" value="1"/>
</dbReference>
<dbReference type="PANTHER" id="PTHR11633">
    <property type="entry name" value="PLATELET-DERIVED GROWTH FACTOR"/>
    <property type="match status" value="1"/>
</dbReference>
<dbReference type="GO" id="GO:0008284">
    <property type="term" value="P:positive regulation of cell population proliferation"/>
    <property type="evidence" value="ECO:0007669"/>
    <property type="project" value="TreeGrafter"/>
</dbReference>
<evidence type="ECO:0000256" key="2">
    <source>
        <dbReference type="ARBA" id="ARBA00023030"/>
    </source>
</evidence>
<dbReference type="PROSITE" id="PS50278">
    <property type="entry name" value="PDGF_2"/>
    <property type="match status" value="1"/>
</dbReference>
<name>A0A4Q8K4P8_9ARAC</name>
<evidence type="ECO:0000313" key="7">
    <source>
        <dbReference type="EMBL" id="SNX34049.1"/>
    </source>
</evidence>
<comment type="similarity">
    <text evidence="1 4">Belongs to the PDGF/VEGF growth factor family.</text>
</comment>
<keyword evidence="3" id="KW-0497">Mitogen</keyword>
<feature type="chain" id="PRO_5020566022" evidence="5">
    <location>
        <begin position="23"/>
        <end position="305"/>
    </location>
</feature>
<keyword evidence="2 4" id="KW-0339">Growth factor</keyword>
<evidence type="ECO:0000256" key="3">
    <source>
        <dbReference type="ARBA" id="ARBA00023246"/>
    </source>
</evidence>
<dbReference type="GO" id="GO:0016020">
    <property type="term" value="C:membrane"/>
    <property type="evidence" value="ECO:0007669"/>
    <property type="project" value="InterPro"/>
</dbReference>
<feature type="signal peptide" evidence="5">
    <location>
        <begin position="1"/>
        <end position="22"/>
    </location>
</feature>
<organism evidence="7">
    <name type="scientific">Liphistius thaleban</name>
    <dbReference type="NCBI Taxonomy" id="1905330"/>
    <lineage>
        <taxon>Eukaryota</taxon>
        <taxon>Metazoa</taxon>
        <taxon>Ecdysozoa</taxon>
        <taxon>Arthropoda</taxon>
        <taxon>Chelicerata</taxon>
        <taxon>Arachnida</taxon>
        <taxon>Araneae</taxon>
        <taxon>Mesothelae</taxon>
        <taxon>Liphistiidae</taxon>
        <taxon>Liphistius</taxon>
    </lineage>
</organism>
<dbReference type="GO" id="GO:0070851">
    <property type="term" value="F:growth factor receptor binding"/>
    <property type="evidence" value="ECO:0007669"/>
    <property type="project" value="TreeGrafter"/>
</dbReference>